<protein>
    <submittedName>
        <fullName evidence="2">Uncharacterized protein</fullName>
    </submittedName>
</protein>
<dbReference type="EMBL" id="JABEZW010000006">
    <property type="protein sequence ID" value="MBA0766829.1"/>
    <property type="molecule type" value="Genomic_DNA"/>
</dbReference>
<feature type="region of interest" description="Disordered" evidence="1">
    <location>
        <begin position="103"/>
        <end position="125"/>
    </location>
</feature>
<reference evidence="2 3" key="1">
    <citation type="journal article" date="2019" name="Genome Biol. Evol.">
        <title>Insights into the evolution of the New World diploid cottons (Gossypium, subgenus Houzingenia) based on genome sequencing.</title>
        <authorList>
            <person name="Grover C.E."/>
            <person name="Arick M.A. 2nd"/>
            <person name="Thrash A."/>
            <person name="Conover J.L."/>
            <person name="Sanders W.S."/>
            <person name="Peterson D.G."/>
            <person name="Frelichowski J.E."/>
            <person name="Scheffler J.A."/>
            <person name="Scheffler B.E."/>
            <person name="Wendel J.F."/>
        </authorList>
    </citation>
    <scope>NUCLEOTIDE SEQUENCE [LARGE SCALE GENOMIC DNA]</scope>
    <source>
        <strain evidence="2">8</strain>
        <tissue evidence="2">Leaf</tissue>
    </source>
</reference>
<dbReference type="Proteomes" id="UP000593568">
    <property type="component" value="Unassembled WGS sequence"/>
</dbReference>
<evidence type="ECO:0000313" key="3">
    <source>
        <dbReference type="Proteomes" id="UP000593568"/>
    </source>
</evidence>
<evidence type="ECO:0000313" key="2">
    <source>
        <dbReference type="EMBL" id="MBA0766829.1"/>
    </source>
</evidence>
<comment type="caution">
    <text evidence="2">The sequence shown here is derived from an EMBL/GenBank/DDBJ whole genome shotgun (WGS) entry which is preliminary data.</text>
</comment>
<accession>A0A7J9E1E1</accession>
<keyword evidence="3" id="KW-1185">Reference proteome</keyword>
<dbReference type="AlphaFoldDB" id="A0A7J9E1E1"/>
<name>A0A7J9E1E1_9ROSI</name>
<organism evidence="2 3">
    <name type="scientific">Gossypium trilobum</name>
    <dbReference type="NCBI Taxonomy" id="34281"/>
    <lineage>
        <taxon>Eukaryota</taxon>
        <taxon>Viridiplantae</taxon>
        <taxon>Streptophyta</taxon>
        <taxon>Embryophyta</taxon>
        <taxon>Tracheophyta</taxon>
        <taxon>Spermatophyta</taxon>
        <taxon>Magnoliopsida</taxon>
        <taxon>eudicotyledons</taxon>
        <taxon>Gunneridae</taxon>
        <taxon>Pentapetalae</taxon>
        <taxon>rosids</taxon>
        <taxon>malvids</taxon>
        <taxon>Malvales</taxon>
        <taxon>Malvaceae</taxon>
        <taxon>Malvoideae</taxon>
        <taxon>Gossypium</taxon>
    </lineage>
</organism>
<feature type="compositionally biased region" description="Basic and acidic residues" evidence="1">
    <location>
        <begin position="109"/>
        <end position="125"/>
    </location>
</feature>
<sequence length="125" mass="14642">MEMEPLMVQKPSSFSNSNVEKYFNELKGKIFIQKSGFDPSMILYNVVVPVVQEFYASLRDQEFGNTEGHMWELVPVRGMEWMQESKPIFQEFARKNNFQVPNHTPDIFRPTHLEQEEGVHDSKGE</sequence>
<gene>
    <name evidence="2" type="ORF">Gotri_015833</name>
</gene>
<evidence type="ECO:0000256" key="1">
    <source>
        <dbReference type="SAM" id="MobiDB-lite"/>
    </source>
</evidence>
<proteinExistence type="predicted"/>